<gene>
    <name evidence="2" type="ORF">GCM10009716_23530</name>
</gene>
<accession>A0ABP5ALR5</accession>
<organism evidence="2 3">
    <name type="scientific">Streptomyces sodiiphilus</name>
    <dbReference type="NCBI Taxonomy" id="226217"/>
    <lineage>
        <taxon>Bacteria</taxon>
        <taxon>Bacillati</taxon>
        <taxon>Actinomycetota</taxon>
        <taxon>Actinomycetes</taxon>
        <taxon>Kitasatosporales</taxon>
        <taxon>Streptomycetaceae</taxon>
        <taxon>Streptomyces</taxon>
    </lineage>
</organism>
<dbReference type="Proteomes" id="UP001501303">
    <property type="component" value="Unassembled WGS sequence"/>
</dbReference>
<comment type="caution">
    <text evidence="2">The sequence shown here is derived from an EMBL/GenBank/DDBJ whole genome shotgun (WGS) entry which is preliminary data.</text>
</comment>
<protein>
    <submittedName>
        <fullName evidence="2">Uncharacterized protein</fullName>
    </submittedName>
</protein>
<feature type="region of interest" description="Disordered" evidence="1">
    <location>
        <begin position="1"/>
        <end position="43"/>
    </location>
</feature>
<evidence type="ECO:0000256" key="1">
    <source>
        <dbReference type="SAM" id="MobiDB-lite"/>
    </source>
</evidence>
<name>A0ABP5ALR5_9ACTN</name>
<reference evidence="3" key="1">
    <citation type="journal article" date="2019" name="Int. J. Syst. Evol. Microbiol.">
        <title>The Global Catalogue of Microorganisms (GCM) 10K type strain sequencing project: providing services to taxonomists for standard genome sequencing and annotation.</title>
        <authorList>
            <consortium name="The Broad Institute Genomics Platform"/>
            <consortium name="The Broad Institute Genome Sequencing Center for Infectious Disease"/>
            <person name="Wu L."/>
            <person name="Ma J."/>
        </authorList>
    </citation>
    <scope>NUCLEOTIDE SEQUENCE [LARGE SCALE GENOMIC DNA]</scope>
    <source>
        <strain evidence="3">JCM 13581</strain>
    </source>
</reference>
<proteinExistence type="predicted"/>
<dbReference type="EMBL" id="BAAAMJ010000021">
    <property type="protein sequence ID" value="GAA1913159.1"/>
    <property type="molecule type" value="Genomic_DNA"/>
</dbReference>
<keyword evidence="3" id="KW-1185">Reference proteome</keyword>
<evidence type="ECO:0000313" key="2">
    <source>
        <dbReference type="EMBL" id="GAA1913159.1"/>
    </source>
</evidence>
<sequence>MLHSVTGAASHRAPLGTGTGRGTMPERARGTGTDEYDWTPAMRTERRAHHVRLILVGTGTGSGHQRVG</sequence>
<evidence type="ECO:0000313" key="3">
    <source>
        <dbReference type="Proteomes" id="UP001501303"/>
    </source>
</evidence>